<keyword evidence="2" id="KW-1185">Reference proteome</keyword>
<accession>A0A6B9WTM5</accession>
<evidence type="ECO:0000313" key="2">
    <source>
        <dbReference type="Proteomes" id="UP000465135"/>
    </source>
</evidence>
<sequence>MSTQAKIVILRNDYGRPTPFGTFCPFLDTIEGKEYDVLILEPGEVDAEGDEVDKRSVSFRDEVGDLAGAHIDYHEGKSFKFVE</sequence>
<organism evidence="1 2">
    <name type="scientific">Escherichia phage glasur</name>
    <dbReference type="NCBI Taxonomy" id="2696400"/>
    <lineage>
        <taxon>Viruses</taxon>
        <taxon>Duplodnaviria</taxon>
        <taxon>Heunggongvirae</taxon>
        <taxon>Uroviricota</taxon>
        <taxon>Caudoviricetes</taxon>
        <taxon>Autographivirales</taxon>
        <taxon>Autoscriptoviridae</taxon>
        <taxon>Stentvirinae</taxon>
        <taxon>Bonnellvirus</taxon>
        <taxon>Bonnellvirus glasur</taxon>
    </lineage>
</organism>
<proteinExistence type="predicted"/>
<gene>
    <name evidence="1" type="ORF">glasur_12</name>
</gene>
<name>A0A6B9WTM5_9CAUD</name>
<dbReference type="Proteomes" id="UP000465135">
    <property type="component" value="Segment"/>
</dbReference>
<evidence type="ECO:0000313" key="1">
    <source>
        <dbReference type="EMBL" id="QHR67401.1"/>
    </source>
</evidence>
<protein>
    <submittedName>
        <fullName evidence="1">Uncharacterized protein</fullName>
    </submittedName>
</protein>
<reference evidence="2" key="1">
    <citation type="submission" date="2019-12" db="EMBL/GenBank/DDBJ databases">
        <authorList>
            <person name="Olsen N.S."/>
            <person name="Junco L.M.F."/>
            <person name="Kot W."/>
            <person name="Hansen L.H."/>
        </authorList>
    </citation>
    <scope>NUCLEOTIDE SEQUENCE [LARGE SCALE GENOMIC DNA]</scope>
</reference>
<dbReference type="EMBL" id="MN850583">
    <property type="protein sequence ID" value="QHR67401.1"/>
    <property type="molecule type" value="Genomic_DNA"/>
</dbReference>